<feature type="domain" description="Amidohydrolase-related" evidence="2">
    <location>
        <begin position="114"/>
        <end position="364"/>
    </location>
</feature>
<feature type="non-terminal residue" evidence="3">
    <location>
        <position position="377"/>
    </location>
</feature>
<organism evidence="3">
    <name type="scientific">marine metagenome</name>
    <dbReference type="NCBI Taxonomy" id="408172"/>
    <lineage>
        <taxon>unclassified sequences</taxon>
        <taxon>metagenomes</taxon>
        <taxon>ecological metagenomes</taxon>
    </lineage>
</organism>
<dbReference type="EMBL" id="UINC01012406">
    <property type="protein sequence ID" value="SVA54193.1"/>
    <property type="molecule type" value="Genomic_DNA"/>
</dbReference>
<proteinExistence type="predicted"/>
<dbReference type="InterPro" id="IPR032466">
    <property type="entry name" value="Metal_Hydrolase"/>
</dbReference>
<sequence>MDYTIVSADSHVDMSWLPGDLFVKNCNNPALLDQMPRIIETEKGLIWMAEGDNELGVAQSAGFEFIPPQKGRRNRTDKMIDAGFYDGPARPVDPELRLKDMTLDSVDCEILYGITGAGKNLKDLAVVTEVYRIYNDWVDQFGATMPGRWYGTACMPFHDPNVAADEIRRVKDHEFIRGADLMVGPLCQPLYARDGYWDPVWSACVDTKIPASFHIGGSRIPIQEMENMETKIWADSYNQNELGFQAVRGSLGMFSMVQHMMGLIFSGALDKYPDLRFVMAEAGTGWVPFALTRMDHIFEDAMLQGKFQEPAMTMKPSEYWFRNGLATFQEEESAGAMAHLVGIDNVMWGSDYPHPDSVWPDSLEKIEEALGNLDEQS</sequence>
<dbReference type="InterPro" id="IPR032465">
    <property type="entry name" value="ACMSD"/>
</dbReference>
<evidence type="ECO:0000256" key="1">
    <source>
        <dbReference type="ARBA" id="ARBA00023239"/>
    </source>
</evidence>
<dbReference type="GO" id="GO:0005737">
    <property type="term" value="C:cytoplasm"/>
    <property type="evidence" value="ECO:0007669"/>
    <property type="project" value="TreeGrafter"/>
</dbReference>
<dbReference type="Pfam" id="PF04909">
    <property type="entry name" value="Amidohydro_2"/>
    <property type="match status" value="1"/>
</dbReference>
<dbReference type="SUPFAM" id="SSF51556">
    <property type="entry name" value="Metallo-dependent hydrolases"/>
    <property type="match status" value="1"/>
</dbReference>
<keyword evidence="1" id="KW-0456">Lyase</keyword>
<reference evidence="3" key="1">
    <citation type="submission" date="2018-05" db="EMBL/GenBank/DDBJ databases">
        <authorList>
            <person name="Lanie J.A."/>
            <person name="Ng W.-L."/>
            <person name="Kazmierczak K.M."/>
            <person name="Andrzejewski T.M."/>
            <person name="Davidsen T.M."/>
            <person name="Wayne K.J."/>
            <person name="Tettelin H."/>
            <person name="Glass J.I."/>
            <person name="Rusch D."/>
            <person name="Podicherti R."/>
            <person name="Tsui H.-C.T."/>
            <person name="Winkler M.E."/>
        </authorList>
    </citation>
    <scope>NUCLEOTIDE SEQUENCE</scope>
</reference>
<dbReference type="AlphaFoldDB" id="A0A381WQJ8"/>
<evidence type="ECO:0000313" key="3">
    <source>
        <dbReference type="EMBL" id="SVA54193.1"/>
    </source>
</evidence>
<evidence type="ECO:0000259" key="2">
    <source>
        <dbReference type="Pfam" id="PF04909"/>
    </source>
</evidence>
<dbReference type="GO" id="GO:0016787">
    <property type="term" value="F:hydrolase activity"/>
    <property type="evidence" value="ECO:0007669"/>
    <property type="project" value="InterPro"/>
</dbReference>
<name>A0A381WQJ8_9ZZZZ</name>
<dbReference type="InterPro" id="IPR006680">
    <property type="entry name" value="Amidohydro-rel"/>
</dbReference>
<dbReference type="GO" id="GO:0019748">
    <property type="term" value="P:secondary metabolic process"/>
    <property type="evidence" value="ECO:0007669"/>
    <property type="project" value="TreeGrafter"/>
</dbReference>
<gene>
    <name evidence="3" type="ORF">METZ01_LOCUS107047</name>
</gene>
<dbReference type="GO" id="GO:0016831">
    <property type="term" value="F:carboxy-lyase activity"/>
    <property type="evidence" value="ECO:0007669"/>
    <property type="project" value="InterPro"/>
</dbReference>
<accession>A0A381WQJ8</accession>
<dbReference type="PANTHER" id="PTHR21240:SF28">
    <property type="entry name" value="ISO-OROTATE DECARBOXYLASE (EUROFUNG)"/>
    <property type="match status" value="1"/>
</dbReference>
<dbReference type="PANTHER" id="PTHR21240">
    <property type="entry name" value="2-AMINO-3-CARBOXYLMUCONATE-6-SEMIALDEHYDE DECARBOXYLASE"/>
    <property type="match status" value="1"/>
</dbReference>
<dbReference type="Gene3D" id="3.20.20.140">
    <property type="entry name" value="Metal-dependent hydrolases"/>
    <property type="match status" value="1"/>
</dbReference>
<protein>
    <recommendedName>
        <fullName evidence="2">Amidohydrolase-related domain-containing protein</fullName>
    </recommendedName>
</protein>